<dbReference type="GO" id="GO:0046872">
    <property type="term" value="F:metal ion binding"/>
    <property type="evidence" value="ECO:0007669"/>
    <property type="project" value="UniProtKB-KW"/>
</dbReference>
<dbReference type="InterPro" id="IPR025410">
    <property type="entry name" value="Lant_dehyd"/>
</dbReference>
<protein>
    <recommendedName>
        <fullName evidence="3">Lantibiotic biosynthesis protein dehydration domain-containing protein</fullName>
    </recommendedName>
</protein>
<organism evidence="4 5">
    <name type="scientific">Streptomyces xanthophaeus</name>
    <dbReference type="NCBI Taxonomy" id="67385"/>
    <lineage>
        <taxon>Bacteria</taxon>
        <taxon>Bacillati</taxon>
        <taxon>Actinomycetota</taxon>
        <taxon>Actinomycetes</taxon>
        <taxon>Kitasatosporales</taxon>
        <taxon>Streptomycetaceae</taxon>
        <taxon>Streptomyces</taxon>
    </lineage>
</organism>
<dbReference type="Pfam" id="PF13575">
    <property type="entry name" value="DUF4135"/>
    <property type="match status" value="1"/>
</dbReference>
<keyword evidence="1" id="KW-0862">Zinc</keyword>
<gene>
    <name evidence="4" type="ORF">Sxan_62860</name>
</gene>
<evidence type="ECO:0000256" key="1">
    <source>
        <dbReference type="PIRSR" id="PIRSR607822-1"/>
    </source>
</evidence>
<keyword evidence="1" id="KW-0479">Metal-binding</keyword>
<feature type="region of interest" description="Disordered" evidence="2">
    <location>
        <begin position="36"/>
        <end position="60"/>
    </location>
</feature>
<dbReference type="RefSeq" id="WP_031138452.1">
    <property type="nucleotide sequence ID" value="NZ_BNEE01000006.1"/>
</dbReference>
<reference evidence="4" key="1">
    <citation type="submission" date="2020-09" db="EMBL/GenBank/DDBJ databases">
        <title>Whole genome shotgun sequence of Streptomyces xanthophaeus NBRC 12829.</title>
        <authorList>
            <person name="Komaki H."/>
            <person name="Tamura T."/>
        </authorList>
    </citation>
    <scope>NUCLEOTIDE SEQUENCE</scope>
    <source>
        <strain evidence="4">NBRC 12829</strain>
    </source>
</reference>
<feature type="compositionally biased region" description="Basic and acidic residues" evidence="2">
    <location>
        <begin position="36"/>
        <end position="59"/>
    </location>
</feature>
<feature type="binding site" evidence="1">
    <location>
        <position position="884"/>
    </location>
    <ligand>
        <name>Zn(2+)</name>
        <dbReference type="ChEBI" id="CHEBI:29105"/>
    </ligand>
</feature>
<sequence>MKNHDDSHGTPDAVSDALRTYLPELTSPELMERVADRLRDAHAADGAQGEKRRPGRPADYDPALDSAGLFHDYFTHFVRPWADLVREAVEASPVLAATNTVVDDFVVNQTGLASRLMIRTLVEELHERRAAGLLDGSTPQERYAAFRRWTNSDAGHDALLAAYPHLFHLVDCRVEASARYVLGLLGEVAAHHTRLSALLPGGGPAPEVERFSLGEGDTHNGGKSVAQVVFTDGSRVLYKPHPIDAEAGYSSFVSWMNERLGTDLPTVAVVPTAHGGFVEFIPTQEYDGEQKDYFARIGTVAGILFLLKATDIHFENVVSCAAGPVVIDTETLLSPRLRAPEAYDDGAASSLGALALRESIIGSGLLPLVVRAGDDDHGMDIGAIGYDTGQRAPYKSLSLQNGGRDDMFIGMVTTETTAANANLAVQRATQLAVTAQRDVIKAEFRRVLEYAAARPDEVMGAVEEFLGDVEFRHVNQATIFYTQLLRMATHPSAMADPLVRAAVLNRVVLRTDDCPDIADEEVRQMAEGDVPYFSYSARGCALYAHGRVVRADALAEPPLETVRARIHGLDEDVIARELRLIDYSFVNKLPTEREKTGFVPVRPAGRPARTVDRARLVREAERIGDRLLATLVRSTDPRHPATWIAPQVTTDSQSQWSPGTLGYDLYGGSPGPALVLAGLARETGRRDFADGARRVLDPVEEQLRGGLLAEQGVSVGGMTGMAGTAYAVAVARELLDEPDGARLGELARELARCSGAEVGTDYLSGMAGALTVCLSLFDRTTDPAQQAAVGQAVRTVAAAQVRALGGPGLGLDDASGARVTPYTGYAHGAMGIGPVLVGYGTRFADPQVRELGLRIVGAVLDAYDASDRDWPRVWGEPERSYGWCHGAPGMLLGALTVADHAPGAVPADVMARLAELTLSRGFGNNPTYCHGDLASAEVVALGERKLPGLFGEGVDDLYPRLFGEVVERYEQRSDTKYAYSNSLMVGEAGLAWSVLHHLDPEVYPSLLRFS</sequence>
<dbReference type="Proteomes" id="UP000600026">
    <property type="component" value="Unassembled WGS sequence"/>
</dbReference>
<dbReference type="OrthoDB" id="9148343at2"/>
<evidence type="ECO:0000259" key="3">
    <source>
        <dbReference type="Pfam" id="PF13575"/>
    </source>
</evidence>
<dbReference type="AlphaFoldDB" id="A0A919LI68"/>
<feature type="domain" description="Lantibiotic biosynthesis protein dehydration" evidence="3">
    <location>
        <begin position="163"/>
        <end position="534"/>
    </location>
</feature>
<dbReference type="EMBL" id="BNEE01000006">
    <property type="protein sequence ID" value="GHI88922.1"/>
    <property type="molecule type" value="Genomic_DNA"/>
</dbReference>
<feature type="binding site" evidence="1">
    <location>
        <position position="929"/>
    </location>
    <ligand>
        <name>Zn(2+)</name>
        <dbReference type="ChEBI" id="CHEBI:29105"/>
    </ligand>
</feature>
<dbReference type="Gene3D" id="1.50.10.10">
    <property type="match status" value="1"/>
</dbReference>
<evidence type="ECO:0000313" key="5">
    <source>
        <dbReference type="Proteomes" id="UP000600026"/>
    </source>
</evidence>
<comment type="caution">
    <text evidence="4">The sequence shown here is derived from an EMBL/GenBank/DDBJ whole genome shotgun (WGS) entry which is preliminary data.</text>
</comment>
<dbReference type="Pfam" id="PF05147">
    <property type="entry name" value="LANC_like"/>
    <property type="match status" value="1"/>
</dbReference>
<feature type="region of interest" description="Disordered" evidence="2">
    <location>
        <begin position="1"/>
        <end position="21"/>
    </location>
</feature>
<proteinExistence type="predicted"/>
<dbReference type="PRINTS" id="PR01950">
    <property type="entry name" value="LANCSUPER"/>
</dbReference>
<dbReference type="PIRSF" id="PIRSF037228">
    <property type="entry name" value="Lant_mod_RumM"/>
    <property type="match status" value="1"/>
</dbReference>
<dbReference type="SUPFAM" id="SSF158745">
    <property type="entry name" value="LanC-like"/>
    <property type="match status" value="1"/>
</dbReference>
<accession>A0A919LI68</accession>
<dbReference type="CDD" id="cd04792">
    <property type="entry name" value="LanM-like"/>
    <property type="match status" value="1"/>
</dbReference>
<keyword evidence="5" id="KW-1185">Reference proteome</keyword>
<dbReference type="GO" id="GO:0031179">
    <property type="term" value="P:peptide modification"/>
    <property type="evidence" value="ECO:0007669"/>
    <property type="project" value="InterPro"/>
</dbReference>
<feature type="binding site" evidence="1">
    <location>
        <position position="930"/>
    </location>
    <ligand>
        <name>Zn(2+)</name>
        <dbReference type="ChEBI" id="CHEBI:29105"/>
    </ligand>
</feature>
<dbReference type="SMART" id="SM01260">
    <property type="entry name" value="LANC_like"/>
    <property type="match status" value="1"/>
</dbReference>
<dbReference type="GO" id="GO:0005975">
    <property type="term" value="P:carbohydrate metabolic process"/>
    <property type="evidence" value="ECO:0007669"/>
    <property type="project" value="InterPro"/>
</dbReference>
<evidence type="ECO:0000313" key="4">
    <source>
        <dbReference type="EMBL" id="GHI88922.1"/>
    </source>
</evidence>
<dbReference type="InterPro" id="IPR017146">
    <property type="entry name" value="Lanti_2_LanM"/>
</dbReference>
<dbReference type="InterPro" id="IPR012341">
    <property type="entry name" value="6hp_glycosidase-like_sf"/>
</dbReference>
<dbReference type="InterPro" id="IPR007822">
    <property type="entry name" value="LANC-like"/>
</dbReference>
<evidence type="ECO:0000256" key="2">
    <source>
        <dbReference type="SAM" id="MobiDB-lite"/>
    </source>
</evidence>
<name>A0A919LI68_9ACTN</name>
<dbReference type="NCBIfam" id="TIGR03897">
    <property type="entry name" value="lanti_2_LanM"/>
    <property type="match status" value="1"/>
</dbReference>